<evidence type="ECO:0000313" key="3">
    <source>
        <dbReference type="Proteomes" id="UP001501169"/>
    </source>
</evidence>
<dbReference type="SUPFAM" id="SSF55729">
    <property type="entry name" value="Acyl-CoA N-acyltransferases (Nat)"/>
    <property type="match status" value="1"/>
</dbReference>
<evidence type="ECO:0000259" key="1">
    <source>
        <dbReference type="PROSITE" id="PS51186"/>
    </source>
</evidence>
<feature type="domain" description="N-acetyltransferase" evidence="1">
    <location>
        <begin position="16"/>
        <end position="173"/>
    </location>
</feature>
<accession>A0ABN1DH73</accession>
<dbReference type="PANTHER" id="PTHR43792">
    <property type="entry name" value="GNAT FAMILY, PUTATIVE (AFU_ORTHOLOGUE AFUA_3G00765)-RELATED-RELATED"/>
    <property type="match status" value="1"/>
</dbReference>
<comment type="caution">
    <text evidence="2">The sequence shown here is derived from an EMBL/GenBank/DDBJ whole genome shotgun (WGS) entry which is preliminary data.</text>
</comment>
<gene>
    <name evidence="2" type="ORF">GCM10009098_08100</name>
</gene>
<organism evidence="2 3">
    <name type="scientific">Rheinheimera aquimaris</name>
    <dbReference type="NCBI Taxonomy" id="412437"/>
    <lineage>
        <taxon>Bacteria</taxon>
        <taxon>Pseudomonadati</taxon>
        <taxon>Pseudomonadota</taxon>
        <taxon>Gammaproteobacteria</taxon>
        <taxon>Chromatiales</taxon>
        <taxon>Chromatiaceae</taxon>
        <taxon>Rheinheimera</taxon>
    </lineage>
</organism>
<dbReference type="Gene3D" id="3.40.630.30">
    <property type="match status" value="1"/>
</dbReference>
<dbReference type="Pfam" id="PF13302">
    <property type="entry name" value="Acetyltransf_3"/>
    <property type="match status" value="1"/>
</dbReference>
<dbReference type="RefSeq" id="WP_226765390.1">
    <property type="nucleotide sequence ID" value="NZ_BAAAEO010000001.1"/>
</dbReference>
<protein>
    <recommendedName>
        <fullName evidence="1">N-acetyltransferase domain-containing protein</fullName>
    </recommendedName>
</protein>
<dbReference type="InterPro" id="IPR000182">
    <property type="entry name" value="GNAT_dom"/>
</dbReference>
<dbReference type="PROSITE" id="PS51186">
    <property type="entry name" value="GNAT"/>
    <property type="match status" value="1"/>
</dbReference>
<keyword evidence="3" id="KW-1185">Reference proteome</keyword>
<reference evidence="2 3" key="1">
    <citation type="journal article" date="2019" name="Int. J. Syst. Evol. Microbiol.">
        <title>The Global Catalogue of Microorganisms (GCM) 10K type strain sequencing project: providing services to taxonomists for standard genome sequencing and annotation.</title>
        <authorList>
            <consortium name="The Broad Institute Genomics Platform"/>
            <consortium name="The Broad Institute Genome Sequencing Center for Infectious Disease"/>
            <person name="Wu L."/>
            <person name="Ma J."/>
        </authorList>
    </citation>
    <scope>NUCLEOTIDE SEQUENCE [LARGE SCALE GENOMIC DNA]</scope>
    <source>
        <strain evidence="2 3">JCM 14331</strain>
    </source>
</reference>
<dbReference type="EMBL" id="BAAAEO010000001">
    <property type="protein sequence ID" value="GAA0542797.1"/>
    <property type="molecule type" value="Genomic_DNA"/>
</dbReference>
<dbReference type="Proteomes" id="UP001501169">
    <property type="component" value="Unassembled WGS sequence"/>
</dbReference>
<evidence type="ECO:0000313" key="2">
    <source>
        <dbReference type="EMBL" id="GAA0542797.1"/>
    </source>
</evidence>
<proteinExistence type="predicted"/>
<dbReference type="InterPro" id="IPR016181">
    <property type="entry name" value="Acyl_CoA_acyltransferase"/>
</dbReference>
<name>A0ABN1DH73_9GAMM</name>
<sequence length="173" mass="19806">MQDQVKRFNELVGQRLTLKPITDSDYALYASLYGDDNILRYISPALDSDSLHKSFTSAVKLSQQDTCKRSFLVAVLNETDEQTGILGLTVNQSIKQIEVGIIFLPEFQRQNLAYEALQILVTFLCNQYVEYKIIAEVNPQNRAAVWLANRLGFRYNNVSALFELEKQHKPLWG</sequence>
<dbReference type="InterPro" id="IPR051531">
    <property type="entry name" value="N-acetyltransferase"/>
</dbReference>